<feature type="domain" description="Right handed beta helix" evidence="1">
    <location>
        <begin position="166"/>
        <end position="288"/>
    </location>
</feature>
<dbReference type="PANTHER" id="PTHR36453">
    <property type="entry name" value="SECRETED PROTEIN-RELATED"/>
    <property type="match status" value="1"/>
</dbReference>
<evidence type="ECO:0000313" key="3">
    <source>
        <dbReference type="Proteomes" id="UP000014680"/>
    </source>
</evidence>
<dbReference type="Gene3D" id="2.160.20.10">
    <property type="entry name" value="Single-stranded right-handed beta-helix, Pectin lyase-like"/>
    <property type="match status" value="1"/>
</dbReference>
<keyword evidence="3" id="KW-1185">Reference proteome</keyword>
<sequence length="549" mass="61130">MPVVSDGPAWASRRTSMQGDLSAISGSGATGIVTLPVNGTIYRGYMYTAYTNDKSKFYYADDRVSTWASNSEVYFKGYWNSLYGEYSVKGKVVTSDRTIVFNKTLDSLNTGMPYYAYNLIEELDEAGEYYIDRSENKLYIYLPPNSTDVWITQSTDPIFNIGGIKGLTIENLIMSHTLNDIVDMSSVSNVVLRNNVLRHAGLKAIYSNGLNIKFDNNEMYDTGDTIIYMLCGDYKKLENGGCEVTNNVFSLSSQIKNTVAIQSTGMNVKISHNKFFNIPYSGIYMIGDEYMVSYNELENFCSSSNYCSGIFSGGHWEYRGMIIKYNYLHHALGFSYSNSGLNAIGLDDNLSGATVYGNAIVSVANRGISHSSGRENNIANNFVYNCTNGFYGDGKGPSAYKTTGSSYNLLGIMDEAGIDRFSSPWKDKYPTLALLPKTNSELMQNTHWLLPEESNIQCNVLFQNKLDVNIQNDCKPSYKKWENNMENATDLMMEISADGIVTFGKDSGVYKMECWKDIPFDCIGVGKQDCDGSFKISVAIILGLLMLCL</sequence>
<reference evidence="2 3" key="1">
    <citation type="submission" date="2012-10" db="EMBL/GenBank/DDBJ databases">
        <authorList>
            <person name="Zafar N."/>
            <person name="Inman J."/>
            <person name="Hall N."/>
            <person name="Lorenzi H."/>
            <person name="Caler E."/>
        </authorList>
    </citation>
    <scope>NUCLEOTIDE SEQUENCE [LARGE SCALE GENOMIC DNA]</scope>
    <source>
        <strain evidence="2 3">IP1</strain>
    </source>
</reference>
<organism evidence="2 3">
    <name type="scientific">Entamoeba invadens IP1</name>
    <dbReference type="NCBI Taxonomy" id="370355"/>
    <lineage>
        <taxon>Eukaryota</taxon>
        <taxon>Amoebozoa</taxon>
        <taxon>Evosea</taxon>
        <taxon>Archamoebae</taxon>
        <taxon>Mastigamoebida</taxon>
        <taxon>Entamoebidae</taxon>
        <taxon>Entamoeba</taxon>
    </lineage>
</organism>
<proteinExistence type="predicted"/>
<name>A0A0A1TXA6_ENTIV</name>
<dbReference type="InterPro" id="IPR012334">
    <property type="entry name" value="Pectin_lyas_fold"/>
</dbReference>
<evidence type="ECO:0000313" key="2">
    <source>
        <dbReference type="EMBL" id="ELP85907.1"/>
    </source>
</evidence>
<dbReference type="EMBL" id="KB207027">
    <property type="protein sequence ID" value="ELP85907.1"/>
    <property type="molecule type" value="Genomic_DNA"/>
</dbReference>
<accession>A0A0A1TXA6</accession>
<evidence type="ECO:0000259" key="1">
    <source>
        <dbReference type="Pfam" id="PF13229"/>
    </source>
</evidence>
<dbReference type="InterPro" id="IPR039448">
    <property type="entry name" value="Beta_helix"/>
</dbReference>
<dbReference type="OrthoDB" id="6160420at2759"/>
<dbReference type="Pfam" id="PF13229">
    <property type="entry name" value="Beta_helix"/>
    <property type="match status" value="1"/>
</dbReference>
<dbReference type="VEuPathDB" id="AmoebaDB:EIN_134710"/>
<dbReference type="Proteomes" id="UP000014680">
    <property type="component" value="Unassembled WGS sequence"/>
</dbReference>
<dbReference type="RefSeq" id="XP_004185253.1">
    <property type="nucleotide sequence ID" value="XM_004185205.1"/>
</dbReference>
<dbReference type="InterPro" id="IPR011050">
    <property type="entry name" value="Pectin_lyase_fold/virulence"/>
</dbReference>
<dbReference type="AlphaFoldDB" id="A0A0A1TXA6"/>
<dbReference type="KEGG" id="eiv:EIN_134710"/>
<gene>
    <name evidence="2" type="ORF">EIN_134710</name>
</gene>
<dbReference type="PANTHER" id="PTHR36453:SF1">
    <property type="entry name" value="RIGHT HANDED BETA HELIX DOMAIN-CONTAINING PROTEIN"/>
    <property type="match status" value="1"/>
</dbReference>
<protein>
    <recommendedName>
        <fullName evidence="1">Right handed beta helix domain-containing protein</fullName>
    </recommendedName>
</protein>
<dbReference type="GeneID" id="14884946"/>
<dbReference type="SUPFAM" id="SSF51126">
    <property type="entry name" value="Pectin lyase-like"/>
    <property type="match status" value="1"/>
</dbReference>
<dbReference type="OMA" id="VVIENCE"/>